<dbReference type="RefSeq" id="WP_106658791.1">
    <property type="nucleotide sequence ID" value="NZ_PJEO01000015.1"/>
</dbReference>
<evidence type="ECO:0000313" key="2">
    <source>
        <dbReference type="EMBL" id="PKQ46080.1"/>
    </source>
</evidence>
<dbReference type="AlphaFoldDB" id="A0A2N3HM74"/>
<dbReference type="EMBL" id="PJEO01000015">
    <property type="protein sequence ID" value="PKQ46080.1"/>
    <property type="molecule type" value="Genomic_DNA"/>
</dbReference>
<dbReference type="Pfam" id="PF14280">
    <property type="entry name" value="DUF4365"/>
    <property type="match status" value="1"/>
</dbReference>
<feature type="domain" description="DUF4365" evidence="1">
    <location>
        <begin position="22"/>
        <end position="144"/>
    </location>
</feature>
<dbReference type="InterPro" id="IPR025375">
    <property type="entry name" value="DUF4365"/>
</dbReference>
<sequence length="653" mass="76845">MNHDLNNLQFPKDSRNEQLEVISENYFRPLFDVERFILKSEVIDNGIDFRIELKQKGNKVGFGLNFQLKSTENIFKNNDGTYSKSFKTSNIEYLLNNGQPAFYGFYIDEEKTMYYESLDAFINQLNSQKINWQNQENHTLRFSKKITSNSINEIYDLALKRGLMLRKLNSKLAENINNIEHDNSILIDYDCNVESEDDIKNIIQNSGWILNDECRWKEIIFLHNKTSVGSKKTALYNFIVGLSYTYTGEYFRALDCFKSAVQDIDELQQYVKGYAIFFYAELRYLFGLIDKDEYDSTIKNLPSDSGIKYYIQLEEIEKSIPDLFNSDNFISKNYEKRISDFIGNDKVNNKIKLIAKIGVAAYKGEQLICLTPFMFINHDEHILQSSFVALNKEFRSLLLESEKIKSPFISHYCALKHNKFLIQFDAICKTKIDSLFDNKLFEDIQKSLYQSYKYFIEIGHIDNQIFSLTILLESYQSSDNKEKIKEIISLLGEYAERYQNPDLKKRIDFVVNGGTFVQYTINQKERIKKIEIEIQFKRDELEKLDEIEKKKQHNTSNNSSVINLFPIGYFIIPNDKVEKSFDILEIKDTLLKERLKWFFKEGIIPIVNVYVPEITEEGALEGNLEYRGIESYRKLYAIRKAFFENGFYRTNIF</sequence>
<organism evidence="2 3">
    <name type="scientific">Confluentibacter flavum</name>
    <dbReference type="NCBI Taxonomy" id="1909700"/>
    <lineage>
        <taxon>Bacteria</taxon>
        <taxon>Pseudomonadati</taxon>
        <taxon>Bacteroidota</taxon>
        <taxon>Flavobacteriia</taxon>
        <taxon>Flavobacteriales</taxon>
        <taxon>Flavobacteriaceae</taxon>
        <taxon>Confluentibacter</taxon>
    </lineage>
</organism>
<comment type="caution">
    <text evidence="2">The sequence shown here is derived from an EMBL/GenBank/DDBJ whole genome shotgun (WGS) entry which is preliminary data.</text>
</comment>
<dbReference type="Proteomes" id="UP000233435">
    <property type="component" value="Unassembled WGS sequence"/>
</dbReference>
<name>A0A2N3HM74_9FLAO</name>
<protein>
    <recommendedName>
        <fullName evidence="1">DUF4365 domain-containing protein</fullName>
    </recommendedName>
</protein>
<evidence type="ECO:0000259" key="1">
    <source>
        <dbReference type="Pfam" id="PF14280"/>
    </source>
</evidence>
<accession>A0A2N3HM74</accession>
<keyword evidence="3" id="KW-1185">Reference proteome</keyword>
<dbReference type="OrthoDB" id="1466206at2"/>
<evidence type="ECO:0000313" key="3">
    <source>
        <dbReference type="Proteomes" id="UP000233435"/>
    </source>
</evidence>
<proteinExistence type="predicted"/>
<gene>
    <name evidence="2" type="ORF">CSW08_04885</name>
</gene>
<reference evidence="2 3" key="1">
    <citation type="submission" date="2017-12" db="EMBL/GenBank/DDBJ databases">
        <title>Confluentibacter flavum sp. nov., isolated from the saline lake.</title>
        <authorList>
            <person name="Yu L."/>
        </authorList>
    </citation>
    <scope>NUCLEOTIDE SEQUENCE [LARGE SCALE GENOMIC DNA]</scope>
    <source>
        <strain evidence="2 3">3B</strain>
    </source>
</reference>